<evidence type="ECO:0000313" key="2">
    <source>
        <dbReference type="Proteomes" id="UP000185779"/>
    </source>
</evidence>
<organism evidence="1 2">
    <name type="scientific">Candidatus Syntropharchaeum butanivorans</name>
    <dbReference type="NCBI Taxonomy" id="1839936"/>
    <lineage>
        <taxon>Archaea</taxon>
        <taxon>Methanobacteriati</taxon>
        <taxon>Methanobacteriota</taxon>
        <taxon>Stenosarchaea group</taxon>
        <taxon>Methanomicrobia</taxon>
        <taxon>Methanosarcinales</taxon>
        <taxon>ANME-2 cluster</taxon>
        <taxon>Candidatus Syntropharchaeum</taxon>
    </lineage>
</organism>
<dbReference type="AlphaFoldDB" id="A0A1F2P5K2"/>
<dbReference type="EMBL" id="LYOR01000002">
    <property type="protein sequence ID" value="OFV66458.1"/>
    <property type="molecule type" value="Genomic_DNA"/>
</dbReference>
<name>A0A1F2P5K2_9EURY</name>
<proteinExistence type="predicted"/>
<dbReference type="Proteomes" id="UP000185779">
    <property type="component" value="Unassembled WGS sequence"/>
</dbReference>
<keyword evidence="2" id="KW-1185">Reference proteome</keyword>
<protein>
    <submittedName>
        <fullName evidence="1">Uncharacterized protein</fullName>
    </submittedName>
</protein>
<evidence type="ECO:0000313" key="1">
    <source>
        <dbReference type="EMBL" id="OFV66458.1"/>
    </source>
</evidence>
<reference evidence="1" key="1">
    <citation type="submission" date="2016-05" db="EMBL/GenBank/DDBJ databases">
        <title>Microbial consortia oxidize butane by reversing methanogenesis.</title>
        <authorList>
            <person name="Laso-Perez R."/>
            <person name="Richter M."/>
            <person name="Wegener G."/>
            <person name="Musat F."/>
        </authorList>
    </citation>
    <scope>NUCLEOTIDE SEQUENCE [LARGE SCALE GENOMIC DNA]</scope>
    <source>
        <strain evidence="1">BOX1</strain>
    </source>
</reference>
<gene>
    <name evidence="1" type="ORF">SBU_000425</name>
</gene>
<comment type="caution">
    <text evidence="1">The sequence shown here is derived from an EMBL/GenBank/DDBJ whole genome shotgun (WGS) entry which is preliminary data.</text>
</comment>
<dbReference type="STRING" id="1839936.SBU_000425"/>
<accession>A0A1F2P5K2</accession>
<sequence>MAMPVEVNLTQSGTRVITIGRVEFELTKEDAKELKEILIRVLESKG</sequence>